<dbReference type="CDD" id="cd00161">
    <property type="entry name" value="beta-trefoil_Ricin-like"/>
    <property type="match status" value="2"/>
</dbReference>
<feature type="region of interest" description="Disordered" evidence="1">
    <location>
        <begin position="259"/>
        <end position="285"/>
    </location>
</feature>
<dbReference type="Gene3D" id="3.60.10.10">
    <property type="entry name" value="Endonuclease/exonuclease/phosphatase"/>
    <property type="match status" value="1"/>
</dbReference>
<dbReference type="InterPro" id="IPR035992">
    <property type="entry name" value="Ricin_B-like_lectins"/>
</dbReference>
<dbReference type="Proteomes" id="UP000556436">
    <property type="component" value="Unassembled WGS sequence"/>
</dbReference>
<evidence type="ECO:0000313" key="4">
    <source>
        <dbReference type="Proteomes" id="UP000556436"/>
    </source>
</evidence>
<organism evidence="3 4">
    <name type="scientific">Streptomyces netropsis</name>
    <name type="common">Streptoverticillium netropsis</name>
    <dbReference type="NCBI Taxonomy" id="55404"/>
    <lineage>
        <taxon>Bacteria</taxon>
        <taxon>Bacillati</taxon>
        <taxon>Actinomycetota</taxon>
        <taxon>Actinomycetes</taxon>
        <taxon>Kitasatosporales</taxon>
        <taxon>Streptomycetaceae</taxon>
        <taxon>Streptomyces</taxon>
    </lineage>
</organism>
<keyword evidence="4" id="KW-1185">Reference proteome</keyword>
<proteinExistence type="predicted"/>
<dbReference type="SUPFAM" id="SSF56219">
    <property type="entry name" value="DNase I-like"/>
    <property type="match status" value="1"/>
</dbReference>
<feature type="domain" description="Endonuclease/exonuclease/phosphatase" evidence="2">
    <location>
        <begin position="68"/>
        <end position="309"/>
    </location>
</feature>
<keyword evidence="3" id="KW-0540">Nuclease</keyword>
<feature type="region of interest" description="Disordered" evidence="1">
    <location>
        <begin position="42"/>
        <end position="65"/>
    </location>
</feature>
<sequence length="631" mass="68944">MRLPLPPPRAKARPGPRGSRLTAALTSALLAAGLLVGAAPGPGGSTARAADRPARPAASASDGSLPFATYNMQGSDHGLRWGGEVGPLTMHHEVVALQEAGNGPPAEPHQYHGTGMSLPIPGPFPAGLPTHVSYTQWEHRHHRRHVYFLQTDPQRDSTTGRDRWVGGRVNLAVVTRTRADEVRIIENPLYNPNEPRDEYRYRRALGVRIGNTVYYNVHARGADVSHLLAGIRAAARPGENWVMVGDFNLDIRNRTDQQARDQSLHLRSDEQLARPHRPTHQRGGELDYAITRGTPRFNADIPAGRGSDHYPVQFEPAPTPVPAAPDGPVHNFSSAFENAATGMVLEAPENAGGRVTTGRQRYNLRQRFRMDTVQGHWYRFARSNSPTGASGARAALAAGGECPGVNPFLPLSVIMLPCEAAEAQWRPDDPGAPGGPLRWRNSRHPELCLTGGNDKQAVGALPCSDSPAQQWWDNSRAVDERAWGDEDGWVQLRAYNGLFLDNFSGPGHDGTPLTTRRRNVGVITQRWDIEYAGSGDNLVRLKGRGSGRCVDLLNGDRPRPGDRSVLHGCTDRGSKIDGTGHRWQVETYADGSLRFRNEAAHMCLVAPPRETGYVTIDACSDDARQRWTIVP</sequence>
<dbReference type="Gene3D" id="2.80.10.50">
    <property type="match status" value="2"/>
</dbReference>
<name>A0A7W7LF19_STRNE</name>
<dbReference type="PROSITE" id="PS50231">
    <property type="entry name" value="RICIN_B_LECTIN"/>
    <property type="match status" value="2"/>
</dbReference>
<dbReference type="AlphaFoldDB" id="A0A7W7LF19"/>
<keyword evidence="3" id="KW-0378">Hydrolase</keyword>
<dbReference type="InterPro" id="IPR005135">
    <property type="entry name" value="Endo/exonuclease/phosphatase"/>
</dbReference>
<dbReference type="Pfam" id="PF03372">
    <property type="entry name" value="Exo_endo_phos"/>
    <property type="match status" value="1"/>
</dbReference>
<comment type="caution">
    <text evidence="3">The sequence shown here is derived from an EMBL/GenBank/DDBJ whole genome shotgun (WGS) entry which is preliminary data.</text>
</comment>
<evidence type="ECO:0000256" key="1">
    <source>
        <dbReference type="SAM" id="MobiDB-lite"/>
    </source>
</evidence>
<dbReference type="SUPFAM" id="SSF50370">
    <property type="entry name" value="Ricin B-like lectins"/>
    <property type="match status" value="2"/>
</dbReference>
<dbReference type="InterPro" id="IPR036691">
    <property type="entry name" value="Endo/exonu/phosph_ase_sf"/>
</dbReference>
<dbReference type="RefSeq" id="WP_184737075.1">
    <property type="nucleotide sequence ID" value="NZ_BMRW01000002.1"/>
</dbReference>
<dbReference type="GO" id="GO:0004519">
    <property type="term" value="F:endonuclease activity"/>
    <property type="evidence" value="ECO:0007669"/>
    <property type="project" value="UniProtKB-KW"/>
</dbReference>
<evidence type="ECO:0000313" key="3">
    <source>
        <dbReference type="EMBL" id="MBB4888998.1"/>
    </source>
</evidence>
<keyword evidence="3" id="KW-0269">Exonuclease</keyword>
<accession>A0A7W7LF19</accession>
<dbReference type="EMBL" id="JACHJG010000011">
    <property type="protein sequence ID" value="MBB4888998.1"/>
    <property type="molecule type" value="Genomic_DNA"/>
</dbReference>
<reference evidence="3 4" key="1">
    <citation type="submission" date="2020-08" db="EMBL/GenBank/DDBJ databases">
        <title>Genomic Encyclopedia of Type Strains, Phase III (KMG-III): the genomes of soil and plant-associated and newly described type strains.</title>
        <authorList>
            <person name="Whitman W."/>
        </authorList>
    </citation>
    <scope>NUCLEOTIDE SEQUENCE [LARGE SCALE GENOMIC DNA]</scope>
    <source>
        <strain evidence="3 4">CECT 3265</strain>
    </source>
</reference>
<dbReference type="GO" id="GO:0004527">
    <property type="term" value="F:exonuclease activity"/>
    <property type="evidence" value="ECO:0007669"/>
    <property type="project" value="UniProtKB-KW"/>
</dbReference>
<keyword evidence="3" id="KW-0255">Endonuclease</keyword>
<feature type="compositionally biased region" description="Basic and acidic residues" evidence="1">
    <location>
        <begin position="259"/>
        <end position="273"/>
    </location>
</feature>
<protein>
    <submittedName>
        <fullName evidence="3">Endonuclease/exonuclease/phosphatase family metal-dependent hydrolase</fullName>
    </submittedName>
</protein>
<gene>
    <name evidence="3" type="ORF">FHS38_005073</name>
</gene>
<evidence type="ECO:0000259" key="2">
    <source>
        <dbReference type="Pfam" id="PF03372"/>
    </source>
</evidence>